<gene>
    <name evidence="2" type="ORF">NM961_10740</name>
</gene>
<dbReference type="Proteomes" id="UP001165498">
    <property type="component" value="Unassembled WGS sequence"/>
</dbReference>
<comment type="caution">
    <text evidence="2">The sequence shown here is derived from an EMBL/GenBank/DDBJ whole genome shotgun (WGS) entry which is preliminary data.</text>
</comment>
<dbReference type="Gene3D" id="2.120.10.30">
    <property type="entry name" value="TolB, C-terminal domain"/>
    <property type="match status" value="1"/>
</dbReference>
<reference evidence="2" key="1">
    <citation type="submission" date="2022-07" db="EMBL/GenBank/DDBJ databases">
        <title>Tahibacter sp., a new gammaproteobacterium isolated from the silt sample collected at pig farm.</title>
        <authorList>
            <person name="Chen H."/>
        </authorList>
    </citation>
    <scope>NUCLEOTIDE SEQUENCE</scope>
    <source>
        <strain evidence="2">P2K</strain>
    </source>
</reference>
<dbReference type="SUPFAM" id="SSF63825">
    <property type="entry name" value="YWTD domain"/>
    <property type="match status" value="1"/>
</dbReference>
<feature type="chain" id="PRO_5046781124" description="Sugar lactone lactonase YvrE" evidence="1">
    <location>
        <begin position="19"/>
        <end position="283"/>
    </location>
</feature>
<proteinExistence type="predicted"/>
<evidence type="ECO:0000313" key="2">
    <source>
        <dbReference type="EMBL" id="MCQ4165186.1"/>
    </source>
</evidence>
<organism evidence="2 3">
    <name type="scientific">Tahibacter harae</name>
    <dbReference type="NCBI Taxonomy" id="2963937"/>
    <lineage>
        <taxon>Bacteria</taxon>
        <taxon>Pseudomonadati</taxon>
        <taxon>Pseudomonadota</taxon>
        <taxon>Gammaproteobacteria</taxon>
        <taxon>Lysobacterales</taxon>
        <taxon>Rhodanobacteraceae</taxon>
        <taxon>Tahibacter</taxon>
    </lineage>
</organism>
<evidence type="ECO:0000313" key="3">
    <source>
        <dbReference type="Proteomes" id="UP001165498"/>
    </source>
</evidence>
<evidence type="ECO:0000256" key="1">
    <source>
        <dbReference type="SAM" id="SignalP"/>
    </source>
</evidence>
<sequence length="283" mass="29271">MKSWIAALLVCAAGTAPAQTLSSPESVEFHPRSGRLLISNTSGGNILARDGAGTLSLFTSDPNSPYGIELLGGVLYVLDSGFLRGYDIDSAARVVNLQIANASFLNGITSDGVSKLYISDFSSSPKIVQVDVSDIAAPVQSVLTTLTPTPNGLVYDRIGQRLLIATWGSARVLSYDLVAGGTPTTLINVTGYSNIDGIALDCNGSLYVAAWSCPGGGGCLRRFDPPFTLASAPVAEGGALTAPADIDFGARSGQIAIPESSANRVTFVQTSCPASLFADGFER</sequence>
<accession>A0ABT1QSF2</accession>
<dbReference type="EMBL" id="JANFQO010000008">
    <property type="protein sequence ID" value="MCQ4165186.1"/>
    <property type="molecule type" value="Genomic_DNA"/>
</dbReference>
<keyword evidence="3" id="KW-1185">Reference proteome</keyword>
<dbReference type="RefSeq" id="WP_255914262.1">
    <property type="nucleotide sequence ID" value="NZ_JANFQO010000008.1"/>
</dbReference>
<keyword evidence="1" id="KW-0732">Signal</keyword>
<evidence type="ECO:0008006" key="4">
    <source>
        <dbReference type="Google" id="ProtNLM"/>
    </source>
</evidence>
<name>A0ABT1QSF2_9GAMM</name>
<protein>
    <recommendedName>
        <fullName evidence="4">Sugar lactone lactonase YvrE</fullName>
    </recommendedName>
</protein>
<dbReference type="InterPro" id="IPR011042">
    <property type="entry name" value="6-blade_b-propeller_TolB-like"/>
</dbReference>
<feature type="signal peptide" evidence="1">
    <location>
        <begin position="1"/>
        <end position="18"/>
    </location>
</feature>